<proteinExistence type="predicted"/>
<dbReference type="InterPro" id="IPR014044">
    <property type="entry name" value="CAP_dom"/>
</dbReference>
<dbReference type="SUPFAM" id="SSF55797">
    <property type="entry name" value="PR-1-like"/>
    <property type="match status" value="1"/>
</dbReference>
<dbReference type="PROSITE" id="PS51257">
    <property type="entry name" value="PROKAR_LIPOPROTEIN"/>
    <property type="match status" value="1"/>
</dbReference>
<dbReference type="Proteomes" id="UP000253759">
    <property type="component" value="Unassembled WGS sequence"/>
</dbReference>
<evidence type="ECO:0000313" key="3">
    <source>
        <dbReference type="Proteomes" id="UP000253759"/>
    </source>
</evidence>
<name>A0A369WB90_9HYPH</name>
<dbReference type="PROSITE" id="PS51318">
    <property type="entry name" value="TAT"/>
    <property type="match status" value="1"/>
</dbReference>
<evidence type="ECO:0000259" key="1">
    <source>
        <dbReference type="Pfam" id="PF00188"/>
    </source>
</evidence>
<dbReference type="Pfam" id="PF00188">
    <property type="entry name" value="CAP"/>
    <property type="match status" value="1"/>
</dbReference>
<reference evidence="3" key="1">
    <citation type="submission" date="2018-07" db="EMBL/GenBank/DDBJ databases">
        <authorList>
            <person name="Liu B.-T."/>
            <person name="Du Z."/>
        </authorList>
    </citation>
    <scope>NUCLEOTIDE SEQUENCE [LARGE SCALE GENOMIC DNA]</scope>
    <source>
        <strain evidence="3">XYN52</strain>
    </source>
</reference>
<comment type="caution">
    <text evidence="2">The sequence shown here is derived from an EMBL/GenBank/DDBJ whole genome shotgun (WGS) entry which is preliminary data.</text>
</comment>
<dbReference type="PANTHER" id="PTHR31157">
    <property type="entry name" value="SCP DOMAIN-CONTAINING PROTEIN"/>
    <property type="match status" value="1"/>
</dbReference>
<dbReference type="EMBL" id="QQNH01000006">
    <property type="protein sequence ID" value="RDE09351.1"/>
    <property type="molecule type" value="Genomic_DNA"/>
</dbReference>
<organism evidence="2 3">
    <name type="scientific">Pelagibacterium lacus</name>
    <dbReference type="NCBI Taxonomy" id="2282655"/>
    <lineage>
        <taxon>Bacteria</taxon>
        <taxon>Pseudomonadati</taxon>
        <taxon>Pseudomonadota</taxon>
        <taxon>Alphaproteobacteria</taxon>
        <taxon>Hyphomicrobiales</taxon>
        <taxon>Devosiaceae</taxon>
        <taxon>Pelagibacterium</taxon>
    </lineage>
</organism>
<protein>
    <submittedName>
        <fullName evidence="2">CAP domain-containing protein</fullName>
    </submittedName>
</protein>
<feature type="domain" description="SCP" evidence="1">
    <location>
        <begin position="51"/>
        <end position="165"/>
    </location>
</feature>
<evidence type="ECO:0000313" key="2">
    <source>
        <dbReference type="EMBL" id="RDE09351.1"/>
    </source>
</evidence>
<dbReference type="InterPro" id="IPR035940">
    <property type="entry name" value="CAP_sf"/>
</dbReference>
<dbReference type="AlphaFoldDB" id="A0A369WB90"/>
<gene>
    <name evidence="2" type="ORF">DVH29_05970</name>
</gene>
<dbReference type="RefSeq" id="WP_114645261.1">
    <property type="nucleotide sequence ID" value="NZ_QQNH01000006.1"/>
</dbReference>
<dbReference type="PANTHER" id="PTHR31157:SF1">
    <property type="entry name" value="SCP DOMAIN-CONTAINING PROTEIN"/>
    <property type="match status" value="1"/>
</dbReference>
<dbReference type="OrthoDB" id="9811255at2"/>
<accession>A0A369WB90</accession>
<sequence length="178" mass="18872">MTEPTRRRFLTLSALGFGAAALSGCMGGPMIMQTARADPVSAITIAEASEKLNAMRAERNLPLLGHNATLQKVAEEQAQLMADTTTIAHTAAPEQTLIVRLRRAGFGGGAGENLAGGPPNLDAVIAGWLKSPSHHRTMVNPDYVQFGLALRRGPSTTYNTYGTYWALLMGVKSPPGRA</sequence>
<dbReference type="CDD" id="cd05379">
    <property type="entry name" value="CAP_bacterial"/>
    <property type="match status" value="1"/>
</dbReference>
<dbReference type="InterPro" id="IPR006311">
    <property type="entry name" value="TAT_signal"/>
</dbReference>
<dbReference type="Gene3D" id="3.40.33.10">
    <property type="entry name" value="CAP"/>
    <property type="match status" value="1"/>
</dbReference>
<keyword evidence="3" id="KW-1185">Reference proteome</keyword>